<dbReference type="GO" id="GO:0003700">
    <property type="term" value="F:DNA-binding transcription factor activity"/>
    <property type="evidence" value="ECO:0007669"/>
    <property type="project" value="TreeGrafter"/>
</dbReference>
<evidence type="ECO:0000259" key="5">
    <source>
        <dbReference type="PROSITE" id="PS50042"/>
    </source>
</evidence>
<gene>
    <name evidence="7" type="ORF">TAF16_1417</name>
</gene>
<dbReference type="GO" id="GO:0003677">
    <property type="term" value="F:DNA binding"/>
    <property type="evidence" value="ECO:0007669"/>
    <property type="project" value="UniProtKB-KW"/>
</dbReference>
<dbReference type="PANTHER" id="PTHR24567">
    <property type="entry name" value="CRP FAMILY TRANSCRIPTIONAL REGULATORY PROTEIN"/>
    <property type="match status" value="1"/>
</dbReference>
<sequence>MMSNILSKKHFEQLKNLAYKTAKVKKGMFLFQEGQVGENFFVVLSGKFQISKFSGDGKELCLRLCGPNAVIGELMIFSDNGRYLFNARALEDSEVLIIKNESIEKELLANPEFAVEFLKMMTDHFRKQHTKFRDLVLYGKKGALYSTLIRMANSYGVQTSDGILLDVPITHQDLAHFSSTSRESVNRELNALKSKGIVSFKGRKIIIHSLDYLKRQINCENCPSSYCNIE</sequence>
<keyword evidence="4" id="KW-0804">Transcription</keyword>
<keyword evidence="2" id="KW-0238">DNA-binding</keyword>
<dbReference type="Pfam" id="PF00027">
    <property type="entry name" value="cNMP_binding"/>
    <property type="match status" value="1"/>
</dbReference>
<keyword evidence="1" id="KW-0805">Transcription regulation</keyword>
<dbReference type="SUPFAM" id="SSF51206">
    <property type="entry name" value="cAMP-binding domain-like"/>
    <property type="match status" value="1"/>
</dbReference>
<dbReference type="PROSITE" id="PS50042">
    <property type="entry name" value="CNMP_BINDING_3"/>
    <property type="match status" value="1"/>
</dbReference>
<evidence type="ECO:0000256" key="2">
    <source>
        <dbReference type="ARBA" id="ARBA00023125"/>
    </source>
</evidence>
<evidence type="ECO:0000313" key="7">
    <source>
        <dbReference type="EMBL" id="OAO79702.1"/>
    </source>
</evidence>
<dbReference type="PROSITE" id="PS51063">
    <property type="entry name" value="HTH_CRP_2"/>
    <property type="match status" value="1"/>
</dbReference>
<dbReference type="InterPro" id="IPR014710">
    <property type="entry name" value="RmlC-like_jellyroll"/>
</dbReference>
<dbReference type="SUPFAM" id="SSF46785">
    <property type="entry name" value="Winged helix' DNA-binding domain"/>
    <property type="match status" value="1"/>
</dbReference>
<accession>A0A178TFL7</accession>
<dbReference type="InterPro" id="IPR018490">
    <property type="entry name" value="cNMP-bd_dom_sf"/>
</dbReference>
<dbReference type="InterPro" id="IPR036390">
    <property type="entry name" value="WH_DNA-bd_sf"/>
</dbReference>
<dbReference type="GO" id="GO:0005829">
    <property type="term" value="C:cytosol"/>
    <property type="evidence" value="ECO:0007669"/>
    <property type="project" value="TreeGrafter"/>
</dbReference>
<dbReference type="PANTHER" id="PTHR24567:SF74">
    <property type="entry name" value="HTH-TYPE TRANSCRIPTIONAL REGULATOR ARCR"/>
    <property type="match status" value="1"/>
</dbReference>
<dbReference type="PATRIC" id="fig|33934.7.peg.1840"/>
<feature type="domain" description="Cyclic nucleotide-binding" evidence="5">
    <location>
        <begin position="1"/>
        <end position="112"/>
    </location>
</feature>
<dbReference type="InterPro" id="IPR050397">
    <property type="entry name" value="Env_Response_Regulators"/>
</dbReference>
<feature type="domain" description="HTH crp-type" evidence="6">
    <location>
        <begin position="138"/>
        <end position="211"/>
    </location>
</feature>
<dbReference type="Gene3D" id="1.10.10.10">
    <property type="entry name" value="Winged helix-like DNA-binding domain superfamily/Winged helix DNA-binding domain"/>
    <property type="match status" value="1"/>
</dbReference>
<evidence type="ECO:0000259" key="6">
    <source>
        <dbReference type="PROSITE" id="PS51063"/>
    </source>
</evidence>
<dbReference type="CDD" id="cd00092">
    <property type="entry name" value="HTH_CRP"/>
    <property type="match status" value="1"/>
</dbReference>
<comment type="caution">
    <text evidence="7">The sequence shown here is derived from an EMBL/GenBank/DDBJ whole genome shotgun (WGS) entry which is preliminary data.</text>
</comment>
<dbReference type="SMART" id="SM00100">
    <property type="entry name" value="cNMP"/>
    <property type="match status" value="1"/>
</dbReference>
<dbReference type="InterPro" id="IPR036388">
    <property type="entry name" value="WH-like_DNA-bd_sf"/>
</dbReference>
<name>A0A178TFL7_9BACL</name>
<keyword evidence="8" id="KW-1185">Reference proteome</keyword>
<organism evidence="7 8">
    <name type="scientific">Anoxybacillus flavithermus</name>
    <dbReference type="NCBI Taxonomy" id="33934"/>
    <lineage>
        <taxon>Bacteria</taxon>
        <taxon>Bacillati</taxon>
        <taxon>Bacillota</taxon>
        <taxon>Bacilli</taxon>
        <taxon>Bacillales</taxon>
        <taxon>Anoxybacillaceae</taxon>
        <taxon>Anoxybacillus</taxon>
    </lineage>
</organism>
<evidence type="ECO:0000256" key="1">
    <source>
        <dbReference type="ARBA" id="ARBA00023015"/>
    </source>
</evidence>
<dbReference type="Gene3D" id="2.60.120.10">
    <property type="entry name" value="Jelly Rolls"/>
    <property type="match status" value="1"/>
</dbReference>
<protein>
    <submittedName>
        <fullName evidence="7">Transcriptional regulator Crp/Fnr family</fullName>
    </submittedName>
</protein>
<evidence type="ECO:0000256" key="4">
    <source>
        <dbReference type="ARBA" id="ARBA00023163"/>
    </source>
</evidence>
<proteinExistence type="predicted"/>
<dbReference type="EMBL" id="LUCQ01000082">
    <property type="protein sequence ID" value="OAO79702.1"/>
    <property type="molecule type" value="Genomic_DNA"/>
</dbReference>
<dbReference type="AlphaFoldDB" id="A0A178TFL7"/>
<dbReference type="SMART" id="SM00419">
    <property type="entry name" value="HTH_CRP"/>
    <property type="match status" value="1"/>
</dbReference>
<dbReference type="CDD" id="cd00038">
    <property type="entry name" value="CAP_ED"/>
    <property type="match status" value="1"/>
</dbReference>
<evidence type="ECO:0000256" key="3">
    <source>
        <dbReference type="ARBA" id="ARBA00023159"/>
    </source>
</evidence>
<reference evidence="7 8" key="1">
    <citation type="submission" date="2016-03" db="EMBL/GenBank/DDBJ databases">
        <title>Spore heat resistance.</title>
        <authorList>
            <person name="Boekhorst J."/>
            <person name="Berendsen E.M."/>
            <person name="Wells-Bennik M.H."/>
            <person name="Kuipers O.P."/>
        </authorList>
    </citation>
    <scope>NUCLEOTIDE SEQUENCE [LARGE SCALE GENOMIC DNA]</scope>
    <source>
        <strain evidence="7 8">AF16</strain>
    </source>
</reference>
<dbReference type="Pfam" id="PF13545">
    <property type="entry name" value="HTH_Crp_2"/>
    <property type="match status" value="1"/>
</dbReference>
<evidence type="ECO:0000313" key="8">
    <source>
        <dbReference type="Proteomes" id="UP000078336"/>
    </source>
</evidence>
<dbReference type="InterPro" id="IPR012318">
    <property type="entry name" value="HTH_CRP"/>
</dbReference>
<keyword evidence="3" id="KW-0010">Activator</keyword>
<dbReference type="InterPro" id="IPR000595">
    <property type="entry name" value="cNMP-bd_dom"/>
</dbReference>
<dbReference type="Proteomes" id="UP000078336">
    <property type="component" value="Unassembled WGS sequence"/>
</dbReference>